<dbReference type="Gene3D" id="4.10.240.10">
    <property type="entry name" value="Zn(2)-C6 fungal-type DNA-binding domain"/>
    <property type="match status" value="1"/>
</dbReference>
<dbReference type="SMART" id="SM00906">
    <property type="entry name" value="Fungal_trans"/>
    <property type="match status" value="1"/>
</dbReference>
<dbReference type="GO" id="GO:0005576">
    <property type="term" value="C:extracellular region"/>
    <property type="evidence" value="ECO:0007669"/>
    <property type="project" value="UniProtKB-SubCell"/>
</dbReference>
<evidence type="ECO:0000313" key="19">
    <source>
        <dbReference type="Proteomes" id="UP000054544"/>
    </source>
</evidence>
<evidence type="ECO:0000256" key="16">
    <source>
        <dbReference type="SAM" id="MobiDB-lite"/>
    </source>
</evidence>
<dbReference type="EC" id="3.2.1.14" evidence="4"/>
<evidence type="ECO:0000256" key="6">
    <source>
        <dbReference type="ARBA" id="ARBA00022669"/>
    </source>
</evidence>
<keyword evidence="6" id="KW-0147">Chitin-binding</keyword>
<name>A0A0D9NWU5_METAN</name>
<keyword evidence="19" id="KW-1185">Reference proteome</keyword>
<dbReference type="InterPro" id="IPR017853">
    <property type="entry name" value="GH"/>
</dbReference>
<dbReference type="GO" id="GO:0000981">
    <property type="term" value="F:DNA-binding transcription factor activity, RNA polymerase II-specific"/>
    <property type="evidence" value="ECO:0007669"/>
    <property type="project" value="InterPro"/>
</dbReference>
<sequence>MRVPLDIATAFTLVFIINAVHAALNLDGMLVMELIGDDDLSLIGDIDLYDLDYYDCLLLCEDYPNPHRWITYLSVKLAQLPLDGNANKRSSAMNTAVPNPNKDHNLFRCSLDIAPACFVKGKPCKGILSMASTMDIEETGNGRQAAELLRLMRNSFQEKDNCDESFIVGYHHKFAAGIYIGSGLGKQTAELPLNAMADHLQLNSKAPNHTTAELLGSELQAEETFGISIDTAGDLAAMHIYWVFADIDPVSWKRVINDGGWAYSTEPATYSIIRDAIINNRQIFVGNLAQFVKHEGIDGVDIDWEYPGAMDIYIWSQPIGQKSDGVNYLKFLTALKARIGSEKSVLNAAPASYWLNLTETNNMLVMITKAGVPNNKIFVGEASYGRSFRMAKEGCWGPTCGFTGSRTQSTANPGRCTNTRGYLAYAEIKEIISVGGNVRTFHDGDSNTDVLLYNGDYVGYMTPTTKDTRRTDWRKLNFAGTIDWAVDLQEYSEDDFTNTDRPKSGQGCISGHDMTLETAEMCEFACAYGFCPSSLCICDEKGKLKGLPAERKDVKGSAWDWLHLDMNRLCAFSCRYDNCPREVCSDGLTQQDKDEDEGLYEITSGSNSLYETRATAHKDCHVFEMGRLRQTSINQCKGQCGEKLREAEAEGRVSNYGCMGLFPLDKPIPWIEISGFPSRIAPGKCVCDDMLINTIAESVIEAMPMIAAAACFMLMSAVKLVVDVGAKFIPGVGRVIDAGLNMAMTAAQMASYIYPDGEDPAGAFNWWLSPCGGESNLVPDDIKKAFEILNAVTDGVSGFKPPKKIKKGSGKKGDDGNPTNQQKPRTLNSGGGGGGGNGGGNKGNNKNNKTKPCKIRKGYSTRRLGRYKNTVQFQSCVQDKTMTENLVITSAHYHVNAKPTDVVKVCPKKYTQACYHYSSATRISPQWATITCPPEAAKPNWRQDGEATSTWATQHGGTGWKDIAHREEPQCDRDEYPPAYLLNEQDDALKWGGKPQGNGQLVRFLPAKQNQGAGKLWQGACFEGPVGDISDMDLINRVRNAPAKLQSVSKDASRTVTKAEVTVTQRPQWHMEFEHTVNPLPNDGLNDNPCWPSKIAPQDPGFALLTFDPYYTSLYGKDQTKTKHPYTYDAPYNPPANVRSAKAIGAVSADKYPKALLSGTGLPNSRDSMSAFLTAFDIPKPANSVHSDQVASLVDSSSVLPNSRSCVTCRRRRVRCDRHQPCSNCDRAQIQCVFPPPQRASRRTRQVNHDTPELNPRASEIELMKRRLQKLENIVTQLSGHIEVNRETCGPRPSSGYVSSKVTDSDATNSTGVASRQESNIIEGEAACDEDVAPELGRTDAGLIEIQNAALPADLADQFGRLVVHDNGSTGQYISSAFWSKLNDEVKTKVPILGNIVMCLTNIFQLKHLHTDMYFLNSVPDNCRNNTSSNESPRQASCVVSDRYSIPFGFGSMDVDLQALRPSEAEISILWKTYRENIDPILKILHIPSMEKVVRKARRSPSSLEPGSEALLFAVYHAAIASLEDEEVQSNFKSSKPHLLRKYRFALEQALVRADFLNILDITLVQAFTIFLTLVRRQDNTRFCWTAVSLVIRMAQGLGIHRDGTKFALAPFEVEMRRRLWWAICTLDLRSAEEAGTALIISNSSFDTMLPLNINDTDISPEKKEAPTPRDGRSDSSICLVRYEVCAVSRRLYFASTEPRPADADTVGLKLEEREKMLIEVKNRVEGKLLRHKASKEDSLGWMAAIIARLILAKICLAIYHPALFPGISPELSKDMRDRLYISAIQIMEYYHILSTDERCRQWRWIIQTYRQSHAVAYVLMETSQRPWTAMSERAWEAVNLLRRDGQAVNSTAEPDPTIAGDTAGIRMPLDRLFTRMESHRQAEILRIRSNPVSAHESDVQDRMTYGENMSADEFRHDTQLWLWPSFPPIPTEETATGVINRDVGTSFNESNLDGWQRNL</sequence>
<keyword evidence="11" id="KW-0539">Nucleus</keyword>
<evidence type="ECO:0000256" key="11">
    <source>
        <dbReference type="ARBA" id="ARBA00023242"/>
    </source>
</evidence>
<protein>
    <recommendedName>
        <fullName evidence="4">chitinase</fullName>
        <ecNumber evidence="4">3.2.1.14</ecNumber>
    </recommendedName>
</protein>
<accession>A0A0D9NWU5</accession>
<keyword evidence="13 15" id="KW-0326">Glycosidase</keyword>
<proteinExistence type="inferred from homology"/>
<evidence type="ECO:0000256" key="9">
    <source>
        <dbReference type="ARBA" id="ARBA00023024"/>
    </source>
</evidence>
<dbReference type="SUPFAM" id="SSF57701">
    <property type="entry name" value="Zn2/Cys6 DNA-binding domain"/>
    <property type="match status" value="1"/>
</dbReference>
<dbReference type="Pfam" id="PF00172">
    <property type="entry name" value="Zn_clus"/>
    <property type="match status" value="1"/>
</dbReference>
<evidence type="ECO:0000256" key="13">
    <source>
        <dbReference type="ARBA" id="ARBA00023295"/>
    </source>
</evidence>
<dbReference type="GO" id="GO:0008061">
    <property type="term" value="F:chitin binding"/>
    <property type="evidence" value="ECO:0007669"/>
    <property type="project" value="UniProtKB-KW"/>
</dbReference>
<dbReference type="PROSITE" id="PS01095">
    <property type="entry name" value="GH18_1"/>
    <property type="match status" value="1"/>
</dbReference>
<dbReference type="InterPro" id="IPR036864">
    <property type="entry name" value="Zn2-C6_fun-type_DNA-bd_sf"/>
</dbReference>
<dbReference type="EMBL" id="KE384735">
    <property type="protein sequence ID" value="KJK78268.1"/>
    <property type="molecule type" value="Genomic_DNA"/>
</dbReference>
<dbReference type="GO" id="GO:0008843">
    <property type="term" value="F:endochitinase activity"/>
    <property type="evidence" value="ECO:0007669"/>
    <property type="project" value="UniProtKB-EC"/>
</dbReference>
<keyword evidence="9" id="KW-0146">Chitin degradation</keyword>
<dbReference type="InterPro" id="IPR029070">
    <property type="entry name" value="Chitinase_insertion_sf"/>
</dbReference>
<dbReference type="PANTHER" id="PTHR47700">
    <property type="entry name" value="V CHITINASE, PUTATIVE (AFU_ORTHOLOGUE AFUA_6G13720)-RELATED"/>
    <property type="match status" value="1"/>
</dbReference>
<evidence type="ECO:0000256" key="7">
    <source>
        <dbReference type="ARBA" id="ARBA00022723"/>
    </source>
</evidence>
<dbReference type="Pfam" id="PF04082">
    <property type="entry name" value="Fungal_trans"/>
    <property type="match status" value="1"/>
</dbReference>
<dbReference type="InterPro" id="IPR053214">
    <property type="entry name" value="LysM12-like"/>
</dbReference>
<dbReference type="InterPro" id="IPR011583">
    <property type="entry name" value="Chitinase_II/V-like_cat"/>
</dbReference>
<evidence type="ECO:0000256" key="3">
    <source>
        <dbReference type="ARBA" id="ARBA00008682"/>
    </source>
</evidence>
<feature type="region of interest" description="Disordered" evidence="16">
    <location>
        <begin position="799"/>
        <end position="855"/>
    </location>
</feature>
<comment type="subcellular location">
    <subcellularLocation>
        <location evidence="2">Secreted</location>
    </subcellularLocation>
</comment>
<evidence type="ECO:0000256" key="10">
    <source>
        <dbReference type="ARBA" id="ARBA00023026"/>
    </source>
</evidence>
<dbReference type="SMART" id="SM00066">
    <property type="entry name" value="GAL4"/>
    <property type="match status" value="1"/>
</dbReference>
<dbReference type="GO" id="GO:0006032">
    <property type="term" value="P:chitin catabolic process"/>
    <property type="evidence" value="ECO:0007669"/>
    <property type="project" value="UniProtKB-KW"/>
</dbReference>
<dbReference type="OrthoDB" id="3989227at2759"/>
<dbReference type="InterPro" id="IPR001579">
    <property type="entry name" value="Glyco_hydro_18_chit_AS"/>
</dbReference>
<dbReference type="SUPFAM" id="SSF51445">
    <property type="entry name" value="(Trans)glycosidases"/>
    <property type="match status" value="1"/>
</dbReference>
<dbReference type="PROSITE" id="PS00463">
    <property type="entry name" value="ZN2_CY6_FUNGAL_1"/>
    <property type="match status" value="1"/>
</dbReference>
<dbReference type="InterPro" id="IPR007219">
    <property type="entry name" value="XnlR_reg_dom"/>
</dbReference>
<reference evidence="19" key="1">
    <citation type="journal article" date="2014" name="BMC Genomics">
        <title>The genome sequence of the biocontrol fungus Metarhizium anisopliae and comparative genomics of Metarhizium species.</title>
        <authorList>
            <person name="Pattemore J.A."/>
            <person name="Hane J.K."/>
            <person name="Williams A.H."/>
            <person name="Wilson B.A."/>
            <person name="Stodart B.J."/>
            <person name="Ash G.J."/>
        </authorList>
    </citation>
    <scope>NUCLEOTIDE SEQUENCE [LARGE SCALE GENOMIC DNA]</scope>
    <source>
        <strain evidence="19">BRIP 53293</strain>
    </source>
</reference>
<dbReference type="SUPFAM" id="SSF54556">
    <property type="entry name" value="Chitinase insertion domain"/>
    <property type="match status" value="1"/>
</dbReference>
<dbReference type="CDD" id="cd12148">
    <property type="entry name" value="fungal_TF_MHR"/>
    <property type="match status" value="1"/>
</dbReference>
<dbReference type="Proteomes" id="UP000054544">
    <property type="component" value="Unassembled WGS sequence"/>
</dbReference>
<dbReference type="GO" id="GO:0000272">
    <property type="term" value="P:polysaccharide catabolic process"/>
    <property type="evidence" value="ECO:0007669"/>
    <property type="project" value="UniProtKB-KW"/>
</dbReference>
<evidence type="ECO:0000256" key="2">
    <source>
        <dbReference type="ARBA" id="ARBA00004613"/>
    </source>
</evidence>
<feature type="region of interest" description="Disordered" evidence="16">
    <location>
        <begin position="1285"/>
        <end position="1316"/>
    </location>
</feature>
<evidence type="ECO:0000256" key="4">
    <source>
        <dbReference type="ARBA" id="ARBA00012729"/>
    </source>
</evidence>
<evidence type="ECO:0000256" key="8">
    <source>
        <dbReference type="ARBA" id="ARBA00022801"/>
    </source>
</evidence>
<dbReference type="Gene3D" id="3.10.50.10">
    <property type="match status" value="1"/>
</dbReference>
<dbReference type="GO" id="GO:0006351">
    <property type="term" value="P:DNA-templated transcription"/>
    <property type="evidence" value="ECO:0007669"/>
    <property type="project" value="InterPro"/>
</dbReference>
<evidence type="ECO:0000256" key="1">
    <source>
        <dbReference type="ARBA" id="ARBA00000822"/>
    </source>
</evidence>
<feature type="domain" description="Zn(2)-C6 fungal-type" evidence="17">
    <location>
        <begin position="1205"/>
        <end position="1234"/>
    </location>
</feature>
<feature type="compositionally biased region" description="Basic residues" evidence="16">
    <location>
        <begin position="801"/>
        <end position="810"/>
    </location>
</feature>
<evidence type="ECO:0000256" key="5">
    <source>
        <dbReference type="ARBA" id="ARBA00022525"/>
    </source>
</evidence>
<dbReference type="PANTHER" id="PTHR47700:SF2">
    <property type="entry name" value="CHITINASE"/>
    <property type="match status" value="1"/>
</dbReference>
<evidence type="ECO:0000256" key="12">
    <source>
        <dbReference type="ARBA" id="ARBA00023277"/>
    </source>
</evidence>
<keyword evidence="8 15" id="KW-0378">Hydrolase</keyword>
<keyword evidence="12" id="KW-0119">Carbohydrate metabolism</keyword>
<dbReference type="GO" id="GO:0003677">
    <property type="term" value="F:DNA binding"/>
    <property type="evidence" value="ECO:0007669"/>
    <property type="project" value="InterPro"/>
</dbReference>
<dbReference type="SMART" id="SM00636">
    <property type="entry name" value="Glyco_18"/>
    <property type="match status" value="1"/>
</dbReference>
<dbReference type="Gene3D" id="3.20.20.80">
    <property type="entry name" value="Glycosidases"/>
    <property type="match status" value="2"/>
</dbReference>
<keyword evidence="5" id="KW-0964">Secreted</keyword>
<keyword evidence="10" id="KW-0843">Virulence</keyword>
<comment type="catalytic activity">
    <reaction evidence="1">
        <text>Random endo-hydrolysis of N-acetyl-beta-D-glucosaminide (1-&gt;4)-beta-linkages in chitin and chitodextrins.</text>
        <dbReference type="EC" id="3.2.1.14"/>
    </reaction>
</comment>
<comment type="similarity">
    <text evidence="3">Belongs to the glycosyl hydrolase 18 family. Chitinase class V subfamily.</text>
</comment>
<feature type="compositionally biased region" description="Polar residues" evidence="16">
    <location>
        <begin position="817"/>
        <end position="828"/>
    </location>
</feature>
<keyword evidence="7" id="KW-0479">Metal-binding</keyword>
<evidence type="ECO:0000256" key="15">
    <source>
        <dbReference type="RuleBase" id="RU000489"/>
    </source>
</evidence>
<dbReference type="STRING" id="1291518.A0A0D9NWU5"/>
<keyword evidence="14" id="KW-0624">Polysaccharide degradation</keyword>
<evidence type="ECO:0000313" key="18">
    <source>
        <dbReference type="EMBL" id="KJK78268.1"/>
    </source>
</evidence>
<gene>
    <name evidence="18" type="ORF">H634G_06441</name>
</gene>
<dbReference type="GO" id="GO:0008270">
    <property type="term" value="F:zinc ion binding"/>
    <property type="evidence" value="ECO:0007669"/>
    <property type="project" value="InterPro"/>
</dbReference>
<evidence type="ECO:0000259" key="17">
    <source>
        <dbReference type="PROSITE" id="PS50048"/>
    </source>
</evidence>
<dbReference type="PROSITE" id="PS50048">
    <property type="entry name" value="ZN2_CY6_FUNGAL_2"/>
    <property type="match status" value="1"/>
</dbReference>
<dbReference type="InterPro" id="IPR001223">
    <property type="entry name" value="Glyco_hydro18_cat"/>
</dbReference>
<organism evidence="18 19">
    <name type="scientific">Metarhizium anisopliae BRIP 53293</name>
    <dbReference type="NCBI Taxonomy" id="1291518"/>
    <lineage>
        <taxon>Eukaryota</taxon>
        <taxon>Fungi</taxon>
        <taxon>Dikarya</taxon>
        <taxon>Ascomycota</taxon>
        <taxon>Pezizomycotina</taxon>
        <taxon>Sordariomycetes</taxon>
        <taxon>Hypocreomycetidae</taxon>
        <taxon>Hypocreales</taxon>
        <taxon>Clavicipitaceae</taxon>
        <taxon>Metarhizium</taxon>
    </lineage>
</organism>
<feature type="compositionally biased region" description="Gly residues" evidence="16">
    <location>
        <begin position="829"/>
        <end position="842"/>
    </location>
</feature>
<feature type="compositionally biased region" description="Polar residues" evidence="16">
    <location>
        <begin position="1296"/>
        <end position="1316"/>
    </location>
</feature>
<dbReference type="InterPro" id="IPR001138">
    <property type="entry name" value="Zn2Cys6_DnaBD"/>
</dbReference>
<evidence type="ECO:0000256" key="14">
    <source>
        <dbReference type="ARBA" id="ARBA00023326"/>
    </source>
</evidence>
<dbReference type="Pfam" id="PF00704">
    <property type="entry name" value="Glyco_hydro_18"/>
    <property type="match status" value="1"/>
</dbReference>